<reference evidence="10 11" key="3">
    <citation type="journal article" date="2019" name="Int. J. Syst. Evol. Microbiol.">
        <title>Anaerobacillus isosaccharinicus sp. nov., an alkaliphilic bacterium which degrades isosaccharinic acid.</title>
        <authorList>
            <person name="Bassil N.M."/>
            <person name="Lloyd J.R."/>
        </authorList>
    </citation>
    <scope>NUCLEOTIDE SEQUENCE [LARGE SCALE GENOMIC DNA]</scope>
    <source>
        <strain evidence="10 11">NB2006</strain>
    </source>
</reference>
<dbReference type="InterPro" id="IPR016032">
    <property type="entry name" value="Sig_transdc_resp-reg_C-effctor"/>
</dbReference>
<dbReference type="EMBL" id="LQXD01000152">
    <property type="protein sequence ID" value="OIJ09556.1"/>
    <property type="molecule type" value="Genomic_DNA"/>
</dbReference>
<dbReference type="PRINTS" id="PR00038">
    <property type="entry name" value="HTHLUXR"/>
</dbReference>
<evidence type="ECO:0000256" key="3">
    <source>
        <dbReference type="ARBA" id="ARBA00023015"/>
    </source>
</evidence>
<gene>
    <name evidence="10" type="ORF">AWH56_013035</name>
    <name evidence="9" type="ORF">AWH56_17670</name>
</gene>
<dbReference type="SUPFAM" id="SSF52172">
    <property type="entry name" value="CheY-like"/>
    <property type="match status" value="1"/>
</dbReference>
<evidence type="ECO:0000256" key="6">
    <source>
        <dbReference type="PROSITE-ProRule" id="PRU00169"/>
    </source>
</evidence>
<reference evidence="10 11" key="2">
    <citation type="journal article" date="2017" name="Genome Announc.">
        <title>Draft Genome Sequences of Four Alkaliphilic Bacteria Belonging to the Anaerobacillus Genus.</title>
        <authorList>
            <person name="Bassil N.M."/>
            <person name="Lloyd J.R."/>
        </authorList>
    </citation>
    <scope>NUCLEOTIDE SEQUENCE [LARGE SCALE GENOMIC DNA]</scope>
    <source>
        <strain evidence="10 11">NB2006</strain>
    </source>
</reference>
<dbReference type="Pfam" id="PF00072">
    <property type="entry name" value="Response_reg"/>
    <property type="match status" value="1"/>
</dbReference>
<evidence type="ECO:0000313" key="11">
    <source>
        <dbReference type="Proteomes" id="UP000180175"/>
    </source>
</evidence>
<dbReference type="Gene3D" id="3.40.50.2300">
    <property type="match status" value="1"/>
</dbReference>
<dbReference type="InterPro" id="IPR000792">
    <property type="entry name" value="Tscrpt_reg_LuxR_C"/>
</dbReference>
<dbReference type="SMART" id="SM00448">
    <property type="entry name" value="REC"/>
    <property type="match status" value="1"/>
</dbReference>
<evidence type="ECO:0000256" key="5">
    <source>
        <dbReference type="ARBA" id="ARBA00023163"/>
    </source>
</evidence>
<accession>A0A1S2LB39</accession>
<feature type="domain" description="HTH luxR-type" evidence="7">
    <location>
        <begin position="150"/>
        <end position="215"/>
    </location>
</feature>
<feature type="modified residue" description="4-aspartylphosphate" evidence="6">
    <location>
        <position position="58"/>
    </location>
</feature>
<dbReference type="CDD" id="cd06170">
    <property type="entry name" value="LuxR_C_like"/>
    <property type="match status" value="1"/>
</dbReference>
<evidence type="ECO:0000313" key="9">
    <source>
        <dbReference type="EMBL" id="OIJ09556.1"/>
    </source>
</evidence>
<dbReference type="SUPFAM" id="SSF46894">
    <property type="entry name" value="C-terminal effector domain of the bipartite response regulators"/>
    <property type="match status" value="1"/>
</dbReference>
<dbReference type="SMART" id="SM00421">
    <property type="entry name" value="HTH_LUXR"/>
    <property type="match status" value="1"/>
</dbReference>
<keyword evidence="11" id="KW-1185">Reference proteome</keyword>
<organism evidence="9 11">
    <name type="scientific">Anaerobacillus isosaccharinicus</name>
    <dbReference type="NCBI Taxonomy" id="1532552"/>
    <lineage>
        <taxon>Bacteria</taxon>
        <taxon>Bacillati</taxon>
        <taxon>Bacillota</taxon>
        <taxon>Bacilli</taxon>
        <taxon>Bacillales</taxon>
        <taxon>Bacillaceae</taxon>
        <taxon>Anaerobacillus</taxon>
    </lineage>
</organism>
<dbReference type="GO" id="GO:0006355">
    <property type="term" value="P:regulation of DNA-templated transcription"/>
    <property type="evidence" value="ECO:0007669"/>
    <property type="project" value="InterPro"/>
</dbReference>
<keyword evidence="5" id="KW-0804">Transcription</keyword>
<keyword evidence="3" id="KW-0805">Transcription regulation</keyword>
<sequence>MTIRIMLADDHPVFRSGLKNIILTTDEKMEFKIVCEAHNGKIAVEMALEMEPDVIIMDINMPEMDGIEATRAIKEALPKTKILILTMYSDEAYLKEGLKAGASGYVLKRAVDTELISAIQTVLNGEAYIYPTLIPSLYNSSTEVNSDQEPEEDEDLLSPREKEVLKYIALGYTQKEISTELFISIKTVDTYKTRIMEKIGASKKSNIVRYALKHGILTDKD</sequence>
<comment type="subcellular location">
    <subcellularLocation>
        <location evidence="1">Cytoplasm</location>
    </subcellularLocation>
</comment>
<evidence type="ECO:0000259" key="8">
    <source>
        <dbReference type="PROSITE" id="PS50110"/>
    </source>
</evidence>
<protein>
    <submittedName>
        <fullName evidence="9">DNA-binding response regulator</fullName>
    </submittedName>
    <submittedName>
        <fullName evidence="10">Response regulator transcription factor</fullName>
    </submittedName>
</protein>
<dbReference type="InterPro" id="IPR058245">
    <property type="entry name" value="NreC/VraR/RcsB-like_REC"/>
</dbReference>
<evidence type="ECO:0000256" key="1">
    <source>
        <dbReference type="ARBA" id="ARBA00004496"/>
    </source>
</evidence>
<dbReference type="CDD" id="cd17535">
    <property type="entry name" value="REC_NarL-like"/>
    <property type="match status" value="1"/>
</dbReference>
<evidence type="ECO:0000313" key="10">
    <source>
        <dbReference type="EMBL" id="QOY38367.1"/>
    </source>
</evidence>
<dbReference type="Pfam" id="PF00196">
    <property type="entry name" value="GerE"/>
    <property type="match status" value="1"/>
</dbReference>
<dbReference type="PROSITE" id="PS50110">
    <property type="entry name" value="RESPONSE_REGULATORY"/>
    <property type="match status" value="1"/>
</dbReference>
<dbReference type="OrthoDB" id="9780153at2"/>
<dbReference type="GO" id="GO:0005737">
    <property type="term" value="C:cytoplasm"/>
    <property type="evidence" value="ECO:0007669"/>
    <property type="project" value="UniProtKB-SubCell"/>
</dbReference>
<dbReference type="RefSeq" id="WP_071318296.1">
    <property type="nucleotide sequence ID" value="NZ_CP063356.2"/>
</dbReference>
<dbReference type="KEGG" id="aia:AWH56_013035"/>
<evidence type="ECO:0000259" key="7">
    <source>
        <dbReference type="PROSITE" id="PS50043"/>
    </source>
</evidence>
<evidence type="ECO:0000256" key="2">
    <source>
        <dbReference type="ARBA" id="ARBA00022553"/>
    </source>
</evidence>
<dbReference type="GO" id="GO:0003677">
    <property type="term" value="F:DNA binding"/>
    <property type="evidence" value="ECO:0007669"/>
    <property type="project" value="UniProtKB-KW"/>
</dbReference>
<dbReference type="PANTHER" id="PTHR43214">
    <property type="entry name" value="TWO-COMPONENT RESPONSE REGULATOR"/>
    <property type="match status" value="1"/>
</dbReference>
<keyword evidence="2 6" id="KW-0597">Phosphoprotein</keyword>
<dbReference type="InterPro" id="IPR011006">
    <property type="entry name" value="CheY-like_superfamily"/>
</dbReference>
<reference evidence="10" key="4">
    <citation type="submission" date="2020-10" db="EMBL/GenBank/DDBJ databases">
        <authorList>
            <person name="Bassil N.M."/>
            <person name="Lloyd J.R."/>
        </authorList>
    </citation>
    <scope>NUCLEOTIDE SEQUENCE</scope>
    <source>
        <strain evidence="10">NB2006</strain>
    </source>
</reference>
<evidence type="ECO:0000256" key="4">
    <source>
        <dbReference type="ARBA" id="ARBA00023125"/>
    </source>
</evidence>
<reference evidence="9 11" key="1">
    <citation type="submission" date="2016-10" db="EMBL/GenBank/DDBJ databases">
        <title>Draft genome sequences of four alkaliphilic bacteria belonging to the Anaerobacillus genus.</title>
        <authorList>
            <person name="Bassil N.M."/>
            <person name="Lloyd J.R."/>
        </authorList>
    </citation>
    <scope>NUCLEOTIDE SEQUENCE [LARGE SCALE GENOMIC DNA]</scope>
    <source>
        <strain evidence="9 11">NB2006</strain>
    </source>
</reference>
<dbReference type="GO" id="GO:0000160">
    <property type="term" value="P:phosphorelay signal transduction system"/>
    <property type="evidence" value="ECO:0007669"/>
    <property type="project" value="InterPro"/>
</dbReference>
<dbReference type="AlphaFoldDB" id="A0A1S2LB39"/>
<feature type="domain" description="Response regulatory" evidence="8">
    <location>
        <begin position="4"/>
        <end position="123"/>
    </location>
</feature>
<dbReference type="InterPro" id="IPR001789">
    <property type="entry name" value="Sig_transdc_resp-reg_receiver"/>
</dbReference>
<proteinExistence type="predicted"/>
<dbReference type="EMBL" id="CP063356">
    <property type="protein sequence ID" value="QOY38367.1"/>
    <property type="molecule type" value="Genomic_DNA"/>
</dbReference>
<keyword evidence="4 9" id="KW-0238">DNA-binding</keyword>
<name>A0A1S2LB39_9BACI</name>
<dbReference type="PROSITE" id="PS50043">
    <property type="entry name" value="HTH_LUXR_2"/>
    <property type="match status" value="1"/>
</dbReference>
<dbReference type="InterPro" id="IPR039420">
    <property type="entry name" value="WalR-like"/>
</dbReference>
<dbReference type="Proteomes" id="UP000180175">
    <property type="component" value="Chromosome"/>
</dbReference>